<feature type="transmembrane region" description="Helical" evidence="2">
    <location>
        <begin position="12"/>
        <end position="35"/>
    </location>
</feature>
<keyword evidence="5" id="KW-1185">Reference proteome</keyword>
<dbReference type="InterPro" id="IPR045339">
    <property type="entry name" value="DUF6534"/>
</dbReference>
<dbReference type="RefSeq" id="XP_001832204.2">
    <property type="nucleotide sequence ID" value="XM_001832152.2"/>
</dbReference>
<name>A8NBK6_COPC7</name>
<feature type="transmembrane region" description="Helical" evidence="2">
    <location>
        <begin position="47"/>
        <end position="67"/>
    </location>
</feature>
<reference evidence="4 5" key="1">
    <citation type="journal article" date="2010" name="Proc. Natl. Acad. Sci. U.S.A.">
        <title>Insights into evolution of multicellular fungi from the assembled chromosomes of the mushroom Coprinopsis cinerea (Coprinus cinereus).</title>
        <authorList>
            <person name="Stajich J.E."/>
            <person name="Wilke S.K."/>
            <person name="Ahren D."/>
            <person name="Au C.H."/>
            <person name="Birren B.W."/>
            <person name="Borodovsky M."/>
            <person name="Burns C."/>
            <person name="Canback B."/>
            <person name="Casselton L.A."/>
            <person name="Cheng C.K."/>
            <person name="Deng J."/>
            <person name="Dietrich F.S."/>
            <person name="Fargo D.C."/>
            <person name="Farman M.L."/>
            <person name="Gathman A.C."/>
            <person name="Goldberg J."/>
            <person name="Guigo R."/>
            <person name="Hoegger P.J."/>
            <person name="Hooker J.B."/>
            <person name="Huggins A."/>
            <person name="James T.Y."/>
            <person name="Kamada T."/>
            <person name="Kilaru S."/>
            <person name="Kodira C."/>
            <person name="Kues U."/>
            <person name="Kupfer D."/>
            <person name="Kwan H.S."/>
            <person name="Lomsadze A."/>
            <person name="Li W."/>
            <person name="Lilly W.W."/>
            <person name="Ma L.J."/>
            <person name="Mackey A.J."/>
            <person name="Manning G."/>
            <person name="Martin F."/>
            <person name="Muraguchi H."/>
            <person name="Natvig D.O."/>
            <person name="Palmerini H."/>
            <person name="Ramesh M.A."/>
            <person name="Rehmeyer C.J."/>
            <person name="Roe B.A."/>
            <person name="Shenoy N."/>
            <person name="Stanke M."/>
            <person name="Ter-Hovhannisyan V."/>
            <person name="Tunlid A."/>
            <person name="Velagapudi R."/>
            <person name="Vision T.J."/>
            <person name="Zeng Q."/>
            <person name="Zolan M.E."/>
            <person name="Pukkila P.J."/>
        </authorList>
    </citation>
    <scope>NUCLEOTIDE SEQUENCE [LARGE SCALE GENOMIC DNA]</scope>
    <source>
        <strain evidence="5">Okayama-7 / 130 / ATCC MYA-4618 / FGSC 9003</strain>
    </source>
</reference>
<keyword evidence="2" id="KW-0472">Membrane</keyword>
<dbReference type="KEGG" id="cci:CC1G_02466"/>
<evidence type="ECO:0000256" key="2">
    <source>
        <dbReference type="SAM" id="Phobius"/>
    </source>
</evidence>
<keyword evidence="2" id="KW-0812">Transmembrane</keyword>
<feature type="domain" description="DUF6534" evidence="3">
    <location>
        <begin position="169"/>
        <end position="254"/>
    </location>
</feature>
<proteinExistence type="predicted"/>
<dbReference type="STRING" id="240176.A8NBK6"/>
<dbReference type="VEuPathDB" id="FungiDB:CC1G_02466"/>
<feature type="transmembrane region" description="Helical" evidence="2">
    <location>
        <begin position="120"/>
        <end position="143"/>
    </location>
</feature>
<dbReference type="Proteomes" id="UP000001861">
    <property type="component" value="Unassembled WGS sequence"/>
</dbReference>
<feature type="transmembrane region" description="Helical" evidence="2">
    <location>
        <begin position="87"/>
        <end position="108"/>
    </location>
</feature>
<accession>A8NBK6</accession>
<dbReference type="AlphaFoldDB" id="A8NBK6"/>
<gene>
    <name evidence="4" type="ORF">CC1G_02466</name>
</gene>
<feature type="transmembrane region" description="Helical" evidence="2">
    <location>
        <begin position="163"/>
        <end position="183"/>
    </location>
</feature>
<dbReference type="PANTHER" id="PTHR40465:SF1">
    <property type="entry name" value="DUF6534 DOMAIN-CONTAINING PROTEIN"/>
    <property type="match status" value="1"/>
</dbReference>
<organism evidence="4 5">
    <name type="scientific">Coprinopsis cinerea (strain Okayama-7 / 130 / ATCC MYA-4618 / FGSC 9003)</name>
    <name type="common">Inky cap fungus</name>
    <name type="synonym">Hormographiella aspergillata</name>
    <dbReference type="NCBI Taxonomy" id="240176"/>
    <lineage>
        <taxon>Eukaryota</taxon>
        <taxon>Fungi</taxon>
        <taxon>Dikarya</taxon>
        <taxon>Basidiomycota</taxon>
        <taxon>Agaricomycotina</taxon>
        <taxon>Agaricomycetes</taxon>
        <taxon>Agaricomycetidae</taxon>
        <taxon>Agaricales</taxon>
        <taxon>Agaricineae</taxon>
        <taxon>Psathyrellaceae</taxon>
        <taxon>Coprinopsis</taxon>
    </lineage>
</organism>
<dbReference type="PANTHER" id="PTHR40465">
    <property type="entry name" value="CHROMOSOME 1, WHOLE GENOME SHOTGUN SEQUENCE"/>
    <property type="match status" value="1"/>
</dbReference>
<dbReference type="EMBL" id="AACS02000009">
    <property type="protein sequence ID" value="EAU89577.2"/>
    <property type="molecule type" value="Genomic_DNA"/>
</dbReference>
<feature type="compositionally biased region" description="Basic and acidic residues" evidence="1">
    <location>
        <begin position="337"/>
        <end position="353"/>
    </location>
</feature>
<dbReference type="eggNOG" id="ENOG502RY7K">
    <property type="taxonomic scope" value="Eukaryota"/>
</dbReference>
<dbReference type="InParanoid" id="A8NBK6"/>
<protein>
    <recommendedName>
        <fullName evidence="3">DUF6534 domain-containing protein</fullName>
    </recommendedName>
</protein>
<comment type="caution">
    <text evidence="4">The sequence shown here is derived from an EMBL/GenBank/DDBJ whole genome shotgun (WGS) entry which is preliminary data.</text>
</comment>
<feature type="region of interest" description="Disordered" evidence="1">
    <location>
        <begin position="331"/>
        <end position="360"/>
    </location>
</feature>
<evidence type="ECO:0000313" key="5">
    <source>
        <dbReference type="Proteomes" id="UP000001861"/>
    </source>
</evidence>
<dbReference type="HOGENOM" id="CLU_046025_2_0_1"/>
<evidence type="ECO:0000313" key="4">
    <source>
        <dbReference type="EMBL" id="EAU89577.2"/>
    </source>
</evidence>
<evidence type="ECO:0000259" key="3">
    <source>
        <dbReference type="Pfam" id="PF20152"/>
    </source>
</evidence>
<dbReference type="Pfam" id="PF20152">
    <property type="entry name" value="DUF6534"/>
    <property type="match status" value="1"/>
</dbReference>
<keyword evidence="2" id="KW-1133">Transmembrane helix</keyword>
<dbReference type="OrthoDB" id="3183258at2759"/>
<sequence>MPQGPAEVAHGYMLTGLIFNVLLFGIMITQVYLYYTTYKRDPIWMKSFVAFIFLADIVNTVFCYVDLYRALILRFGEVEMLFTADWIFATEPATTAIIATCVQLFFAWRVRVLTRQWKISWVLVAMVASTALTSGIAGVLTAWEVVRHPHFAEFQKFHHTVSTWLGATCACDALITIILVVALRRQKTGFQRSDLIVDRIIKLTMQTGLLTMVVAALDLVFYLVSTSGLHLLFSYPLSKLYTNSLMSTLNARKSAFYGSSTASHTNGTDTDGVNTSSGFKNGLSGISRASTHFTLRRDRTSKASDMINFHAHKATRGPEVFVHVEHHALADVETPTETEKQNRHSLYDIESGKGKGTTAL</sequence>
<evidence type="ECO:0000256" key="1">
    <source>
        <dbReference type="SAM" id="MobiDB-lite"/>
    </source>
</evidence>
<dbReference type="OMA" id="LMHSKIM"/>
<dbReference type="GeneID" id="6008688"/>
<feature type="transmembrane region" description="Helical" evidence="2">
    <location>
        <begin position="203"/>
        <end position="224"/>
    </location>
</feature>